<evidence type="ECO:0008006" key="5">
    <source>
        <dbReference type="Google" id="ProtNLM"/>
    </source>
</evidence>
<name>A0ABT0J4D7_9MICO</name>
<protein>
    <recommendedName>
        <fullName evidence="5">Lipoprotein</fullName>
    </recommendedName>
</protein>
<dbReference type="Proteomes" id="UP001651050">
    <property type="component" value="Unassembled WGS sequence"/>
</dbReference>
<feature type="compositionally biased region" description="Low complexity" evidence="1">
    <location>
        <begin position="186"/>
        <end position="197"/>
    </location>
</feature>
<keyword evidence="2" id="KW-0732">Signal</keyword>
<reference evidence="3 4" key="1">
    <citation type="submission" date="2022-02" db="EMBL/GenBank/DDBJ databases">
        <title>The car tank lid bacteriome: a reservoir of bacteria with potential in bioremediation of fuel.</title>
        <authorList>
            <person name="Vidal-Verdu A."/>
            <person name="Gomez-Martinez D."/>
            <person name="Latorre-Perez A."/>
            <person name="Pereto J."/>
            <person name="Porcar M."/>
        </authorList>
    </citation>
    <scope>NUCLEOTIDE SEQUENCE [LARGE SCALE GENOMIC DNA]</scope>
    <source>
        <strain evidence="3 4">4D.3</strain>
    </source>
</reference>
<evidence type="ECO:0000256" key="2">
    <source>
        <dbReference type="SAM" id="SignalP"/>
    </source>
</evidence>
<feature type="chain" id="PRO_5045799990" description="Lipoprotein" evidence="2">
    <location>
        <begin position="26"/>
        <end position="210"/>
    </location>
</feature>
<evidence type="ECO:0000256" key="1">
    <source>
        <dbReference type="SAM" id="MobiDB-lite"/>
    </source>
</evidence>
<evidence type="ECO:0000313" key="3">
    <source>
        <dbReference type="EMBL" id="MCK9794340.1"/>
    </source>
</evidence>
<evidence type="ECO:0000313" key="4">
    <source>
        <dbReference type="Proteomes" id="UP001651050"/>
    </source>
</evidence>
<dbReference type="RefSeq" id="WP_416344184.1">
    <property type="nucleotide sequence ID" value="NZ_JALQCY010000003.1"/>
</dbReference>
<dbReference type="PROSITE" id="PS51257">
    <property type="entry name" value="PROKAR_LIPOPROTEIN"/>
    <property type="match status" value="1"/>
</dbReference>
<dbReference type="EMBL" id="JALQCY010000003">
    <property type="protein sequence ID" value="MCK9794340.1"/>
    <property type="molecule type" value="Genomic_DNA"/>
</dbReference>
<feature type="region of interest" description="Disordered" evidence="1">
    <location>
        <begin position="181"/>
        <end position="210"/>
    </location>
</feature>
<sequence length="210" mass="20860">MTPPRRAGSRALPAAIVAGLLAAVAAGCGPDPVTPDDVDASRLTTLEQAMPVPGEQDPSPARAAAGSANVVAYRASTTSTQPLDALAPESPPAVQYAGAELLAALRDAGWTPAMVSCDAPTDDGAVEAAAVVATRTLDGFTAAARVDVSEDGATTSLYAPFHTEPADPWSADPWNLGPVTGATCLAPDAPAGPGTAGQVPEDLSLGDVLP</sequence>
<feature type="signal peptide" evidence="2">
    <location>
        <begin position="1"/>
        <end position="25"/>
    </location>
</feature>
<proteinExistence type="predicted"/>
<accession>A0ABT0J4D7</accession>
<keyword evidence="4" id="KW-1185">Reference proteome</keyword>
<comment type="caution">
    <text evidence="3">The sequence shown here is derived from an EMBL/GenBank/DDBJ whole genome shotgun (WGS) entry which is preliminary data.</text>
</comment>
<gene>
    <name evidence="3" type="ORF">M1843_11345</name>
</gene>
<organism evidence="3 4">
    <name type="scientific">Isoptericola peretonis</name>
    <dbReference type="NCBI Taxonomy" id="2918523"/>
    <lineage>
        <taxon>Bacteria</taxon>
        <taxon>Bacillati</taxon>
        <taxon>Actinomycetota</taxon>
        <taxon>Actinomycetes</taxon>
        <taxon>Micrococcales</taxon>
        <taxon>Promicromonosporaceae</taxon>
        <taxon>Isoptericola</taxon>
    </lineage>
</organism>